<reference evidence="5 6" key="1">
    <citation type="journal article" date="2022" name="Nat. Ecol. Evol.">
        <title>A masculinizing supergene underlies an exaggerated male reproductive morph in a spider.</title>
        <authorList>
            <person name="Hendrickx F."/>
            <person name="De Corte Z."/>
            <person name="Sonet G."/>
            <person name="Van Belleghem S.M."/>
            <person name="Kostlbacher S."/>
            <person name="Vangestel C."/>
        </authorList>
    </citation>
    <scope>NUCLEOTIDE SEQUENCE [LARGE SCALE GENOMIC DNA]</scope>
    <source>
        <strain evidence="5">W744_W776</strain>
    </source>
</reference>
<dbReference type="AlphaFoldDB" id="A0AAV6UV77"/>
<evidence type="ECO:0000256" key="3">
    <source>
        <dbReference type="ARBA" id="ARBA00038315"/>
    </source>
</evidence>
<accession>A0AAV6UV77</accession>
<feature type="compositionally biased region" description="Basic and acidic residues" evidence="4">
    <location>
        <begin position="579"/>
        <end position="589"/>
    </location>
</feature>
<evidence type="ECO:0000256" key="4">
    <source>
        <dbReference type="SAM" id="MobiDB-lite"/>
    </source>
</evidence>
<proteinExistence type="inferred from homology"/>
<dbReference type="InterPro" id="IPR001611">
    <property type="entry name" value="Leu-rich_rpt"/>
</dbReference>
<evidence type="ECO:0008006" key="7">
    <source>
        <dbReference type="Google" id="ProtNLM"/>
    </source>
</evidence>
<evidence type="ECO:0000256" key="1">
    <source>
        <dbReference type="ARBA" id="ARBA00022614"/>
    </source>
</evidence>
<feature type="compositionally biased region" description="Low complexity" evidence="4">
    <location>
        <begin position="496"/>
        <end position="508"/>
    </location>
</feature>
<keyword evidence="6" id="KW-1185">Reference proteome</keyword>
<feature type="region of interest" description="Disordered" evidence="4">
    <location>
        <begin position="574"/>
        <end position="602"/>
    </location>
</feature>
<evidence type="ECO:0000313" key="5">
    <source>
        <dbReference type="EMBL" id="KAG8188226.1"/>
    </source>
</evidence>
<dbReference type="InterPro" id="IPR032675">
    <property type="entry name" value="LRR_dom_sf"/>
</dbReference>
<feature type="region of interest" description="Disordered" evidence="4">
    <location>
        <begin position="488"/>
        <end position="508"/>
    </location>
</feature>
<name>A0AAV6UV77_9ARAC</name>
<protein>
    <recommendedName>
        <fullName evidence="7">Protein phosphatase 1 regulatory subunit 37</fullName>
    </recommendedName>
</protein>
<dbReference type="InterPro" id="IPR051279">
    <property type="entry name" value="PP1-Reg/Actin-Interact_Protein"/>
</dbReference>
<sequence>MSSLDLEIDIDCSLNSVVERSASAPSSPNEKSSVLANLGSSRRVTFPEDEKIVTGYFEAPDPWGEDVSTDNIIAAYRAACWKQGVKPLQKVLQQLQAVTLNADLEFELNLKGENLDAEHCEALEEIFKRLQFRSLLLEDSKLNDEGAAALFDMIEYYDSTSHLDISANRGINNLGWQACVKMLKRTPCLQYLDASRTGQNEQSLLILGRAFRTGSYLATLRLDSCSITGRSLVILVAALKLNTTLLELHLCDNKICSADGLQLGNLLRSNSTLKLLDVGTNNLQDLGICHLVDGLCQQAASCGECLRTLNLSNNGLTRNGMAHINRALLVSESLSCLDLSGNGIGDEGIQQMKQGLMTNQSLEDLRMLNSKITCEGAVALAEFIADSQHISHLDLRQNEIRLAGLMALSLSLQHSSSVTGLRLDNPPTSKDTANDEQKLFSDIREYCSRNKERLESEQEEVNFVVQNSSSDVPVIRSESELAALIQGKVASSQRNGSDSSSGDPLCSSPKNRFQVCRVFLESDEEENDEGAGNKKKKKASIRHQDSLALHKHRQQQQRGEEDARFCYTEYIQSEASESGGRDASEDNPRSARRGSNTNKKLTFVLPEDHSEESRLQLCKRRMSSPAVTSQPQQQQHRSRTTMRLGRQLEGLDLRSSVPLSPTRLREGLVFPDPFEGGSIIPIS</sequence>
<organism evidence="5 6">
    <name type="scientific">Oedothorax gibbosus</name>
    <dbReference type="NCBI Taxonomy" id="931172"/>
    <lineage>
        <taxon>Eukaryota</taxon>
        <taxon>Metazoa</taxon>
        <taxon>Ecdysozoa</taxon>
        <taxon>Arthropoda</taxon>
        <taxon>Chelicerata</taxon>
        <taxon>Arachnida</taxon>
        <taxon>Araneae</taxon>
        <taxon>Araneomorphae</taxon>
        <taxon>Entelegynae</taxon>
        <taxon>Araneoidea</taxon>
        <taxon>Linyphiidae</taxon>
        <taxon>Erigoninae</taxon>
        <taxon>Oedothorax</taxon>
    </lineage>
</organism>
<dbReference type="SMART" id="SM00368">
    <property type="entry name" value="LRR_RI"/>
    <property type="match status" value="7"/>
</dbReference>
<dbReference type="PANTHER" id="PTHR24112:SF9">
    <property type="entry name" value="PROTEIN PHOSPHATASE 1 REGULATORY SUBUNIT 37"/>
    <property type="match status" value="1"/>
</dbReference>
<evidence type="ECO:0000256" key="2">
    <source>
        <dbReference type="ARBA" id="ARBA00022737"/>
    </source>
</evidence>
<dbReference type="Pfam" id="PF13516">
    <property type="entry name" value="LRR_6"/>
    <property type="match status" value="3"/>
</dbReference>
<dbReference type="PANTHER" id="PTHR24112">
    <property type="entry name" value="LEUCINE-RICH REPEAT, ISOFORM F-RELATED"/>
    <property type="match status" value="1"/>
</dbReference>
<dbReference type="Proteomes" id="UP000827092">
    <property type="component" value="Unassembled WGS sequence"/>
</dbReference>
<evidence type="ECO:0000313" key="6">
    <source>
        <dbReference type="Proteomes" id="UP000827092"/>
    </source>
</evidence>
<gene>
    <name evidence="5" type="ORF">JTE90_021247</name>
</gene>
<keyword evidence="1" id="KW-0433">Leucine-rich repeat</keyword>
<keyword evidence="2" id="KW-0677">Repeat</keyword>
<feature type="region of interest" description="Disordered" evidence="4">
    <location>
        <begin position="524"/>
        <end position="562"/>
    </location>
</feature>
<dbReference type="SUPFAM" id="SSF52047">
    <property type="entry name" value="RNI-like"/>
    <property type="match status" value="1"/>
</dbReference>
<comment type="caution">
    <text evidence="5">The sequence shown here is derived from an EMBL/GenBank/DDBJ whole genome shotgun (WGS) entry which is preliminary data.</text>
</comment>
<comment type="similarity">
    <text evidence="3">Belongs to the PPP1R37 family.</text>
</comment>
<dbReference type="EMBL" id="JAFNEN010000246">
    <property type="protein sequence ID" value="KAG8188226.1"/>
    <property type="molecule type" value="Genomic_DNA"/>
</dbReference>
<dbReference type="CDD" id="cd00116">
    <property type="entry name" value="LRR_RI"/>
    <property type="match status" value="1"/>
</dbReference>
<dbReference type="Gene3D" id="3.80.10.10">
    <property type="entry name" value="Ribonuclease Inhibitor"/>
    <property type="match status" value="3"/>
</dbReference>